<reference evidence="3" key="1">
    <citation type="submission" date="2022-11" db="UniProtKB">
        <authorList>
            <consortium name="WormBaseParasite"/>
        </authorList>
    </citation>
    <scope>IDENTIFICATION</scope>
</reference>
<dbReference type="WBParaSite" id="PSAMB.scaffold1577size29828.g13979.t1">
    <property type="protein sequence ID" value="PSAMB.scaffold1577size29828.g13979.t1"/>
    <property type="gene ID" value="PSAMB.scaffold1577size29828.g13979"/>
</dbReference>
<sequence length="91" mass="10117">MEQLVNTGSAELRRIIMESACCTRPQLGRRTAAEGIPPTAQRRRRMRMVRGKRDTQPRSSFSHSPRQNSDSAESDTGAADSERGRGTTRGE</sequence>
<accession>A0A914V5S2</accession>
<organism evidence="2 3">
    <name type="scientific">Plectus sambesii</name>
    <dbReference type="NCBI Taxonomy" id="2011161"/>
    <lineage>
        <taxon>Eukaryota</taxon>
        <taxon>Metazoa</taxon>
        <taxon>Ecdysozoa</taxon>
        <taxon>Nematoda</taxon>
        <taxon>Chromadorea</taxon>
        <taxon>Plectida</taxon>
        <taxon>Plectina</taxon>
        <taxon>Plectoidea</taxon>
        <taxon>Plectidae</taxon>
        <taxon>Plectus</taxon>
    </lineage>
</organism>
<keyword evidence="2" id="KW-1185">Reference proteome</keyword>
<evidence type="ECO:0000313" key="2">
    <source>
        <dbReference type="Proteomes" id="UP000887566"/>
    </source>
</evidence>
<proteinExistence type="predicted"/>
<feature type="region of interest" description="Disordered" evidence="1">
    <location>
        <begin position="25"/>
        <end position="91"/>
    </location>
</feature>
<dbReference type="Proteomes" id="UP000887566">
    <property type="component" value="Unplaced"/>
</dbReference>
<evidence type="ECO:0000313" key="3">
    <source>
        <dbReference type="WBParaSite" id="PSAMB.scaffold1577size29828.g13979.t1"/>
    </source>
</evidence>
<feature type="compositionally biased region" description="Polar residues" evidence="1">
    <location>
        <begin position="57"/>
        <end position="71"/>
    </location>
</feature>
<name>A0A914V5S2_9BILA</name>
<protein>
    <submittedName>
        <fullName evidence="3">Uncharacterized protein</fullName>
    </submittedName>
</protein>
<evidence type="ECO:0000256" key="1">
    <source>
        <dbReference type="SAM" id="MobiDB-lite"/>
    </source>
</evidence>
<feature type="compositionally biased region" description="Basic and acidic residues" evidence="1">
    <location>
        <begin position="80"/>
        <end position="91"/>
    </location>
</feature>
<feature type="compositionally biased region" description="Basic residues" evidence="1">
    <location>
        <begin position="41"/>
        <end position="50"/>
    </location>
</feature>
<dbReference type="AlphaFoldDB" id="A0A914V5S2"/>